<dbReference type="Proteomes" id="UP000196053">
    <property type="component" value="Chromosome I"/>
</dbReference>
<proteinExistence type="predicted"/>
<accession>A0A0K8J4I3</accession>
<dbReference type="Pfam" id="PF07454">
    <property type="entry name" value="SpoIIP"/>
    <property type="match status" value="1"/>
</dbReference>
<keyword evidence="1" id="KW-0472">Membrane</keyword>
<dbReference type="KEGG" id="hsd:SD1D_1030"/>
<keyword evidence="1" id="KW-1133">Transmembrane helix</keyword>
<keyword evidence="1" id="KW-0812">Transmembrane</keyword>
<evidence type="ECO:0000313" key="3">
    <source>
        <dbReference type="Proteomes" id="UP000196053"/>
    </source>
</evidence>
<dbReference type="InterPro" id="IPR010897">
    <property type="entry name" value="Spore_II_P"/>
</dbReference>
<dbReference type="EMBL" id="LN879430">
    <property type="protein sequence ID" value="CUH92576.1"/>
    <property type="molecule type" value="Genomic_DNA"/>
</dbReference>
<gene>
    <name evidence="2" type="ORF">SD1D_1030</name>
</gene>
<keyword evidence="3" id="KW-1185">Reference proteome</keyword>
<sequence>MKKFRFKDRRRRYQIIPAIAIIISIFFLIYAFTLSFSKEIGQAKVKMKRSIISGIYSNIMDSGSALVAYQSADKKHSYPFPLNLASNFYNLHQYVSASISLPKKYDTLITKEEVHKQVDITHINNGNLTKEYILTNGAILDKKEYQEYLETEVDSFENTQELPVVIMEGAIDQNQFYIGKNQNAIETMRTFNGTPFTLEQLKDFNFLISHFYIIDPSTKVTDNLFNSEQLLKKDMTIKTTNDKPQILIYHTHSQEAFLDSREGIEEDTVVGIGDLLAEILEEKYGYNVIHDRSVYDLVDGKLDRNQAYNYARKSIKKILDKHPSIEVVIDLHRDGAKKRSTYIKGEETAQIMLLNGLSRNQNGPISRLDNPYLQDNLAFSLQLQLKSLELYPGLLYKNYLQAYRYNLDLRPKSILMELGTHKNSLKSAKNAIEPFADILNAVLKGE</sequence>
<evidence type="ECO:0000313" key="2">
    <source>
        <dbReference type="EMBL" id="CUH92576.1"/>
    </source>
</evidence>
<evidence type="ECO:0000256" key="1">
    <source>
        <dbReference type="SAM" id="Phobius"/>
    </source>
</evidence>
<dbReference type="NCBIfam" id="TIGR02867">
    <property type="entry name" value="spore_II_P"/>
    <property type="match status" value="1"/>
</dbReference>
<dbReference type="OrthoDB" id="1633470at2"/>
<name>A0A0K8J4I3_9FIRM</name>
<reference evidence="3" key="1">
    <citation type="submission" date="2015-09" db="EMBL/GenBank/DDBJ databases">
        <authorList>
            <person name="Wibberg D."/>
        </authorList>
    </citation>
    <scope>NUCLEOTIDE SEQUENCE [LARGE SCALE GENOMIC DNA]</scope>
    <source>
        <strain evidence="3">SD1D</strain>
    </source>
</reference>
<dbReference type="RefSeq" id="WP_058257933.1">
    <property type="nucleotide sequence ID" value="NZ_LN879430.1"/>
</dbReference>
<organism evidence="2 3">
    <name type="scientific">Herbinix luporum</name>
    <dbReference type="NCBI Taxonomy" id="1679721"/>
    <lineage>
        <taxon>Bacteria</taxon>
        <taxon>Bacillati</taxon>
        <taxon>Bacillota</taxon>
        <taxon>Clostridia</taxon>
        <taxon>Lachnospirales</taxon>
        <taxon>Lachnospiraceae</taxon>
        <taxon>Herbinix</taxon>
    </lineage>
</organism>
<dbReference type="AlphaFoldDB" id="A0A0K8J4I3"/>
<protein>
    <submittedName>
        <fullName evidence="2">Putative membrane protein</fullName>
    </submittedName>
</protein>
<feature type="transmembrane region" description="Helical" evidence="1">
    <location>
        <begin position="12"/>
        <end position="32"/>
    </location>
</feature>